<sequence length="194" mass="21993">MGGDQVRELGSEGPAAWTAEWQARGEVVFPQRRRSLWWRLGLFGLLTLSSGWQLVDNLRDESELTFITVVSAVPPIWCCVFGYTVWQLITGRPVVRIDRFGVHYGSSKRTRLAWGRIATISDPIGRWLFAYLNVRPADGKPRRLPISHLHVDDLRPFALWLRSRLEEQRALAGAAAHDEGGNGVHADQQPEENR</sequence>
<evidence type="ECO:0000313" key="4">
    <source>
        <dbReference type="Proteomes" id="UP001500363"/>
    </source>
</evidence>
<keyword evidence="2" id="KW-1133">Transmembrane helix</keyword>
<proteinExistence type="predicted"/>
<evidence type="ECO:0000313" key="3">
    <source>
        <dbReference type="EMBL" id="GAA1559195.1"/>
    </source>
</evidence>
<gene>
    <name evidence="3" type="ORF">GCM10009741_75270</name>
</gene>
<evidence type="ECO:0000256" key="1">
    <source>
        <dbReference type="SAM" id="MobiDB-lite"/>
    </source>
</evidence>
<organism evidence="3 4">
    <name type="scientific">Kribbella lupini</name>
    <dbReference type="NCBI Taxonomy" id="291602"/>
    <lineage>
        <taxon>Bacteria</taxon>
        <taxon>Bacillati</taxon>
        <taxon>Actinomycetota</taxon>
        <taxon>Actinomycetes</taxon>
        <taxon>Propionibacteriales</taxon>
        <taxon>Kribbellaceae</taxon>
        <taxon>Kribbella</taxon>
    </lineage>
</organism>
<dbReference type="Proteomes" id="UP001500363">
    <property type="component" value="Unassembled WGS sequence"/>
</dbReference>
<evidence type="ECO:0008006" key="5">
    <source>
        <dbReference type="Google" id="ProtNLM"/>
    </source>
</evidence>
<keyword evidence="4" id="KW-1185">Reference proteome</keyword>
<accession>A0ABN2CIE8</accession>
<dbReference type="EMBL" id="BAAANC010000005">
    <property type="protein sequence ID" value="GAA1559195.1"/>
    <property type="molecule type" value="Genomic_DNA"/>
</dbReference>
<comment type="caution">
    <text evidence="3">The sequence shown here is derived from an EMBL/GenBank/DDBJ whole genome shotgun (WGS) entry which is preliminary data.</text>
</comment>
<evidence type="ECO:0000256" key="2">
    <source>
        <dbReference type="SAM" id="Phobius"/>
    </source>
</evidence>
<feature type="transmembrane region" description="Helical" evidence="2">
    <location>
        <begin position="66"/>
        <end position="89"/>
    </location>
</feature>
<protein>
    <recommendedName>
        <fullName evidence="5">PH (Pleckstrin Homology) domain-containing protein</fullName>
    </recommendedName>
</protein>
<feature type="region of interest" description="Disordered" evidence="1">
    <location>
        <begin position="172"/>
        <end position="194"/>
    </location>
</feature>
<name>A0ABN2CIE8_9ACTN</name>
<keyword evidence="2" id="KW-0812">Transmembrane</keyword>
<feature type="transmembrane region" description="Helical" evidence="2">
    <location>
        <begin position="36"/>
        <end position="54"/>
    </location>
</feature>
<keyword evidence="2" id="KW-0472">Membrane</keyword>
<reference evidence="3 4" key="1">
    <citation type="journal article" date="2019" name="Int. J. Syst. Evol. Microbiol.">
        <title>The Global Catalogue of Microorganisms (GCM) 10K type strain sequencing project: providing services to taxonomists for standard genome sequencing and annotation.</title>
        <authorList>
            <consortium name="The Broad Institute Genomics Platform"/>
            <consortium name="The Broad Institute Genome Sequencing Center for Infectious Disease"/>
            <person name="Wu L."/>
            <person name="Ma J."/>
        </authorList>
    </citation>
    <scope>NUCLEOTIDE SEQUENCE [LARGE SCALE GENOMIC DNA]</scope>
    <source>
        <strain evidence="3 4">JCM 14303</strain>
    </source>
</reference>